<evidence type="ECO:0000256" key="3">
    <source>
        <dbReference type="ARBA" id="ARBA00022898"/>
    </source>
</evidence>
<evidence type="ECO:0000256" key="2">
    <source>
        <dbReference type="ARBA" id="ARBA00012224"/>
    </source>
</evidence>
<evidence type="ECO:0000259" key="6">
    <source>
        <dbReference type="Pfam" id="PF00155"/>
    </source>
</evidence>
<dbReference type="Proteomes" id="UP000388235">
    <property type="component" value="Chromosome"/>
</dbReference>
<reference evidence="7 8" key="1">
    <citation type="submission" date="2019-11" db="EMBL/GenBank/DDBJ databases">
        <authorList>
            <person name="Khan S.A."/>
            <person name="Jeon C.O."/>
            <person name="Chun B.H."/>
        </authorList>
    </citation>
    <scope>NUCLEOTIDE SEQUENCE [LARGE SCALE GENOMIC DNA]</scope>
    <source>
        <strain evidence="7 8">IMCC 1097</strain>
    </source>
</reference>
<dbReference type="InterPro" id="IPR015422">
    <property type="entry name" value="PyrdxlP-dep_Trfase_small"/>
</dbReference>
<dbReference type="OrthoDB" id="3224382at2"/>
<keyword evidence="8" id="KW-1185">Reference proteome</keyword>
<comment type="cofactor">
    <cofactor evidence="1">
        <name>pyridoxal 5'-phosphate</name>
        <dbReference type="ChEBI" id="CHEBI:597326"/>
    </cofactor>
</comment>
<evidence type="ECO:0000256" key="5">
    <source>
        <dbReference type="ARBA" id="ARBA00037974"/>
    </source>
</evidence>
<accession>A0A5Q2QCU2</accession>
<organism evidence="7 8">
    <name type="scientific">Litorivicinus lipolyticus</name>
    <dbReference type="NCBI Taxonomy" id="418701"/>
    <lineage>
        <taxon>Bacteria</taxon>
        <taxon>Pseudomonadati</taxon>
        <taxon>Pseudomonadota</taxon>
        <taxon>Gammaproteobacteria</taxon>
        <taxon>Oceanospirillales</taxon>
        <taxon>Litorivicinaceae</taxon>
        <taxon>Litorivicinus</taxon>
    </lineage>
</organism>
<dbReference type="InterPro" id="IPR015424">
    <property type="entry name" value="PyrdxlP-dep_Trfase"/>
</dbReference>
<dbReference type="InterPro" id="IPR004839">
    <property type="entry name" value="Aminotransferase_I/II_large"/>
</dbReference>
<protein>
    <recommendedName>
        <fullName evidence="2">cysteine-S-conjugate beta-lyase</fullName>
        <ecNumber evidence="2">4.4.1.13</ecNumber>
    </recommendedName>
</protein>
<dbReference type="InterPro" id="IPR051798">
    <property type="entry name" value="Class-II_PLP-Dep_Aminotrans"/>
</dbReference>
<dbReference type="PANTHER" id="PTHR43525:SF1">
    <property type="entry name" value="PROTEIN MALY"/>
    <property type="match status" value="1"/>
</dbReference>
<dbReference type="EC" id="4.4.1.13" evidence="2"/>
<keyword evidence="7" id="KW-0808">Transferase</keyword>
<evidence type="ECO:0000256" key="4">
    <source>
        <dbReference type="ARBA" id="ARBA00023239"/>
    </source>
</evidence>
<dbReference type="Gene3D" id="3.40.640.10">
    <property type="entry name" value="Type I PLP-dependent aspartate aminotransferase-like (Major domain)"/>
    <property type="match status" value="1"/>
</dbReference>
<proteinExistence type="inferred from homology"/>
<keyword evidence="3" id="KW-0663">Pyridoxal phosphate</keyword>
<dbReference type="GO" id="GO:0030170">
    <property type="term" value="F:pyridoxal phosphate binding"/>
    <property type="evidence" value="ECO:0007669"/>
    <property type="project" value="InterPro"/>
</dbReference>
<dbReference type="InterPro" id="IPR015421">
    <property type="entry name" value="PyrdxlP-dep_Trfase_major"/>
</dbReference>
<keyword evidence="7" id="KW-0032">Aminotransferase</keyword>
<dbReference type="PANTHER" id="PTHR43525">
    <property type="entry name" value="PROTEIN MALY"/>
    <property type="match status" value="1"/>
</dbReference>
<name>A0A5Q2QCU2_9GAMM</name>
<dbReference type="AlphaFoldDB" id="A0A5Q2QCU2"/>
<dbReference type="CDD" id="cd00609">
    <property type="entry name" value="AAT_like"/>
    <property type="match status" value="1"/>
</dbReference>
<evidence type="ECO:0000256" key="1">
    <source>
        <dbReference type="ARBA" id="ARBA00001933"/>
    </source>
</evidence>
<dbReference type="GO" id="GO:0008483">
    <property type="term" value="F:transaminase activity"/>
    <property type="evidence" value="ECO:0007669"/>
    <property type="project" value="UniProtKB-KW"/>
</dbReference>
<sequence>MLNFANVGQRRDWNSKKWARFAPDVLPLPVADMDCTIAEPIQAAIEARVAHGIFGYDHPPANAMDVVRAHFAREYDWAVEAEWIVPVAGVVPAQFAANRAFSTGNGQVVTPTPVYHSFPRVPGISGDSAHGVDMVDTDDGRSLIDLDAFERALEQPQNAGVALLCNPHNPGGAVYREAELQRIADACAAHHTVMVSDEIWADLILDPIAHVPMAKVSPDWGVSILAGTKTWNIAGLPLAFVVIPNPALRAKFTHALMGYPDITNLAWHASIAAYQHGGPWRAELLDHLRAQRARLLRFIAPRAALTMARMEGTYLAWIDCRALNRPTLHADCVAAGVGPDDGAAYGKPGFLRFNLACSAELLDQALMRLAGVIDEA</sequence>
<comment type="similarity">
    <text evidence="5">Belongs to the class-II pyridoxal-phosphate-dependent aminotransferase family. MalY/PatB cystathionine beta-lyase subfamily.</text>
</comment>
<dbReference type="GO" id="GO:0047804">
    <property type="term" value="F:cysteine-S-conjugate beta-lyase activity"/>
    <property type="evidence" value="ECO:0007669"/>
    <property type="project" value="UniProtKB-EC"/>
</dbReference>
<gene>
    <name evidence="7" type="ORF">GH975_03385</name>
</gene>
<dbReference type="Pfam" id="PF00155">
    <property type="entry name" value="Aminotran_1_2"/>
    <property type="match status" value="1"/>
</dbReference>
<dbReference type="SUPFAM" id="SSF53383">
    <property type="entry name" value="PLP-dependent transferases"/>
    <property type="match status" value="1"/>
</dbReference>
<dbReference type="KEGG" id="llp:GH975_03385"/>
<dbReference type="EMBL" id="CP045871">
    <property type="protein sequence ID" value="QGG79660.1"/>
    <property type="molecule type" value="Genomic_DNA"/>
</dbReference>
<evidence type="ECO:0000313" key="8">
    <source>
        <dbReference type="Proteomes" id="UP000388235"/>
    </source>
</evidence>
<keyword evidence="4" id="KW-0456">Lyase</keyword>
<feature type="domain" description="Aminotransferase class I/classII large" evidence="6">
    <location>
        <begin position="39"/>
        <end position="369"/>
    </location>
</feature>
<dbReference type="RefSeq" id="WP_153713164.1">
    <property type="nucleotide sequence ID" value="NZ_CP045871.1"/>
</dbReference>
<dbReference type="Gene3D" id="3.90.1150.10">
    <property type="entry name" value="Aspartate Aminotransferase, domain 1"/>
    <property type="match status" value="1"/>
</dbReference>
<evidence type="ECO:0000313" key="7">
    <source>
        <dbReference type="EMBL" id="QGG79660.1"/>
    </source>
</evidence>